<proteinExistence type="predicted"/>
<evidence type="ECO:0000313" key="1">
    <source>
        <dbReference type="EMBL" id="ATZ94808.1"/>
    </source>
</evidence>
<reference evidence="2" key="1">
    <citation type="journal article" date="2018" name="Genome Announc.">
        <title>Complete genome sequence of a Dickeya fangzhongdai type strain causing bleeding canker of pear tree trunks.</title>
        <authorList>
            <person name="Zhao Y."/>
            <person name="Tian Y."/>
            <person name="Li X."/>
            <person name="Hu B."/>
        </authorList>
    </citation>
    <scope>NUCLEOTIDE SEQUENCE [LARGE SCALE GENOMIC DNA]</scope>
    <source>
        <strain evidence="2">DSM 101947</strain>
    </source>
</reference>
<accession>A0A2K8QP51</accession>
<keyword evidence="2" id="KW-1185">Reference proteome</keyword>
<dbReference type="EMBL" id="CP025003">
    <property type="protein sequence ID" value="ATZ94808.1"/>
    <property type="molecule type" value="Genomic_DNA"/>
</dbReference>
<evidence type="ECO:0000313" key="2">
    <source>
        <dbReference type="Proteomes" id="UP000231901"/>
    </source>
</evidence>
<organism evidence="1 2">
    <name type="scientific">Dickeya fangzhongdai</name>
    <dbReference type="NCBI Taxonomy" id="1778540"/>
    <lineage>
        <taxon>Bacteria</taxon>
        <taxon>Pseudomonadati</taxon>
        <taxon>Pseudomonadota</taxon>
        <taxon>Gammaproteobacteria</taxon>
        <taxon>Enterobacterales</taxon>
        <taxon>Pectobacteriaceae</taxon>
        <taxon>Dickeya</taxon>
    </lineage>
</organism>
<dbReference type="Proteomes" id="UP000231901">
    <property type="component" value="Chromosome"/>
</dbReference>
<name>A0A2K8QP51_9GAMM</name>
<dbReference type="AlphaFoldDB" id="A0A2K8QP51"/>
<protein>
    <submittedName>
        <fullName evidence="1">Uncharacterized protein</fullName>
    </submittedName>
</protein>
<dbReference type="KEGG" id="dfn:CVE23_12950"/>
<gene>
    <name evidence="1" type="ORF">CVE23_12950</name>
</gene>
<sequence length="100" mass="8514">MVGSCAASGSAVEAAATGAGAGDGRLGCGALAVDGCAGGADGAAAASACGLLNLGSGGTVAAGGAAGGVGWLAAGTGAPDKPACGAGKRILSNPADGALG</sequence>